<gene>
    <name evidence="9" type="ORF">CWS20_12670</name>
</gene>
<keyword evidence="6" id="KW-0449">Lipoprotein</keyword>
<dbReference type="InterPro" id="IPR001638">
    <property type="entry name" value="Solute-binding_3/MltF_N"/>
</dbReference>
<comment type="caution">
    <text evidence="9">The sequence shown here is derived from an EMBL/GenBank/DDBJ whole genome shotgun (WGS) entry which is preliminary data.</text>
</comment>
<dbReference type="SUPFAM" id="SSF53850">
    <property type="entry name" value="Periplasmic binding protein-like II"/>
    <property type="match status" value="1"/>
</dbReference>
<feature type="domain" description="Solute-binding protein family 3/N-terminal" evidence="8">
    <location>
        <begin position="42"/>
        <end position="260"/>
    </location>
</feature>
<dbReference type="PROSITE" id="PS51257">
    <property type="entry name" value="PROKAR_LIPOPROTEIN"/>
    <property type="match status" value="1"/>
</dbReference>
<dbReference type="InterPro" id="IPR010067">
    <property type="entry name" value="ABC_SsuA_sub-bd"/>
</dbReference>
<comment type="subcellular location">
    <subcellularLocation>
        <location evidence="1">Periplasm</location>
    </subcellularLocation>
</comment>
<evidence type="ECO:0000259" key="8">
    <source>
        <dbReference type="SMART" id="SM00062"/>
    </source>
</evidence>
<feature type="signal peptide" evidence="7">
    <location>
        <begin position="1"/>
        <end position="21"/>
    </location>
</feature>
<organism evidence="9 10">
    <name type="scientific">Cytobacillus horneckiae</name>
    <dbReference type="NCBI Taxonomy" id="549687"/>
    <lineage>
        <taxon>Bacteria</taxon>
        <taxon>Bacillati</taxon>
        <taxon>Bacillota</taxon>
        <taxon>Bacilli</taxon>
        <taxon>Bacillales</taxon>
        <taxon>Bacillaceae</taxon>
        <taxon>Cytobacillus</taxon>
    </lineage>
</organism>
<evidence type="ECO:0000256" key="5">
    <source>
        <dbReference type="ARBA" id="ARBA00023139"/>
    </source>
</evidence>
<keyword evidence="3" id="KW-0813">Transport</keyword>
<dbReference type="EMBL" id="PISD01000027">
    <property type="protein sequence ID" value="PKG28592.1"/>
    <property type="molecule type" value="Genomic_DNA"/>
</dbReference>
<dbReference type="GO" id="GO:0016020">
    <property type="term" value="C:membrane"/>
    <property type="evidence" value="ECO:0007669"/>
    <property type="project" value="InterPro"/>
</dbReference>
<dbReference type="PANTHER" id="PTHR30024">
    <property type="entry name" value="ALIPHATIC SULFONATES-BINDING PROTEIN-RELATED"/>
    <property type="match status" value="1"/>
</dbReference>
<evidence type="ECO:0000256" key="6">
    <source>
        <dbReference type="ARBA" id="ARBA00023288"/>
    </source>
</evidence>
<dbReference type="InterPro" id="IPR015168">
    <property type="entry name" value="SsuA/THI5"/>
</dbReference>
<dbReference type="PANTHER" id="PTHR30024:SF42">
    <property type="entry name" value="ALIPHATIC SULFONATES-BINDING PROTEIN-RELATED"/>
    <property type="match status" value="1"/>
</dbReference>
<keyword evidence="4 7" id="KW-0732">Signal</keyword>
<evidence type="ECO:0000256" key="1">
    <source>
        <dbReference type="ARBA" id="ARBA00004418"/>
    </source>
</evidence>
<evidence type="ECO:0000256" key="7">
    <source>
        <dbReference type="SAM" id="SignalP"/>
    </source>
</evidence>
<dbReference type="Proteomes" id="UP000233343">
    <property type="component" value="Unassembled WGS sequence"/>
</dbReference>
<evidence type="ECO:0000313" key="10">
    <source>
        <dbReference type="Proteomes" id="UP000233343"/>
    </source>
</evidence>
<dbReference type="Pfam" id="PF09084">
    <property type="entry name" value="NMT1"/>
    <property type="match status" value="1"/>
</dbReference>
<reference evidence="9 10" key="1">
    <citation type="journal article" date="2010" name="Int. J. Syst. Evol. Microbiol.">
        <title>Bacillus horneckiae sp. nov., isolated from a spacecraft-assembly clean room.</title>
        <authorList>
            <person name="Vaishampayan P."/>
            <person name="Probst A."/>
            <person name="Krishnamurthi S."/>
            <person name="Ghosh S."/>
            <person name="Osman S."/>
            <person name="McDowall A."/>
            <person name="Ruckmani A."/>
            <person name="Mayilraj S."/>
            <person name="Venkateswaran K."/>
        </authorList>
    </citation>
    <scope>NUCLEOTIDE SEQUENCE [LARGE SCALE GENOMIC DNA]</scope>
    <source>
        <strain evidence="10">1PO1SC</strain>
    </source>
</reference>
<evidence type="ECO:0000256" key="2">
    <source>
        <dbReference type="ARBA" id="ARBA00010742"/>
    </source>
</evidence>
<dbReference type="AlphaFoldDB" id="A0A2N0ZGF5"/>
<keyword evidence="10" id="KW-1185">Reference proteome</keyword>
<feature type="chain" id="PRO_5039565719" evidence="7">
    <location>
        <begin position="22"/>
        <end position="327"/>
    </location>
</feature>
<evidence type="ECO:0000256" key="3">
    <source>
        <dbReference type="ARBA" id="ARBA00022448"/>
    </source>
</evidence>
<protein>
    <submittedName>
        <fullName evidence="9">Aliphatic sulfonate ABC transporter substrate-binding protein</fullName>
    </submittedName>
</protein>
<dbReference type="GO" id="GO:0042597">
    <property type="term" value="C:periplasmic space"/>
    <property type="evidence" value="ECO:0007669"/>
    <property type="project" value="UniProtKB-SubCell"/>
</dbReference>
<evidence type="ECO:0000313" key="9">
    <source>
        <dbReference type="EMBL" id="PKG28592.1"/>
    </source>
</evidence>
<dbReference type="Gene3D" id="3.40.190.10">
    <property type="entry name" value="Periplasmic binding protein-like II"/>
    <property type="match status" value="2"/>
</dbReference>
<sequence length="327" mass="35774">MIKKNKLIFMMILSISMIFLAACGGSSNSEEASTNNKADKNVIKIGYQKGNTLNILKENKLLEEALESEGYKIEWKMFVHGGALLEGLYSGAIDFGHAADGSAIFAQASGKPLVYVGADAPNPEGVGLMVLKESGITSIAELKGKKIGVLKGGNHHYLAILALESAGLTADDVQWVYPEDAAQGRAIFETKQVDALASYDPFFASVETELDVLTLTEGENYNYPNRTFYFATPDFYENHLDLVKEILATIDESDKWANENKGEVAKLISQALGIDEAVITKQVERRTFGASGITQEIIDAQQRQADKYFEVDLIPAKLDVSKDMPMK</sequence>
<accession>A0A2N0ZGF5</accession>
<evidence type="ECO:0000256" key="4">
    <source>
        <dbReference type="ARBA" id="ARBA00022729"/>
    </source>
</evidence>
<keyword evidence="5" id="KW-0564">Palmitate</keyword>
<proteinExistence type="inferred from homology"/>
<comment type="similarity">
    <text evidence="2">Belongs to the bacterial solute-binding protein SsuA/TauA family.</text>
</comment>
<dbReference type="RefSeq" id="WP_066195409.1">
    <property type="nucleotide sequence ID" value="NZ_JAMAUX010000001.1"/>
</dbReference>
<dbReference type="NCBIfam" id="TIGR01728">
    <property type="entry name" value="SsuA_fam"/>
    <property type="match status" value="1"/>
</dbReference>
<name>A0A2N0ZGF5_9BACI</name>
<dbReference type="SMART" id="SM00062">
    <property type="entry name" value="PBPb"/>
    <property type="match status" value="1"/>
</dbReference>
<dbReference type="GO" id="GO:0042626">
    <property type="term" value="F:ATPase-coupled transmembrane transporter activity"/>
    <property type="evidence" value="ECO:0007669"/>
    <property type="project" value="InterPro"/>
</dbReference>